<dbReference type="PANTHER" id="PTHR19328">
    <property type="entry name" value="HEDGEHOG-INTERACTING PROTEIN"/>
    <property type="match status" value="1"/>
</dbReference>
<feature type="signal peptide" evidence="1">
    <location>
        <begin position="1"/>
        <end position="24"/>
    </location>
</feature>
<dbReference type="Proteomes" id="UP000319516">
    <property type="component" value="Unassembled WGS sequence"/>
</dbReference>
<dbReference type="RefSeq" id="WP_141785860.1">
    <property type="nucleotide sequence ID" value="NZ_BAAAIK010000001.1"/>
</dbReference>
<dbReference type="PANTHER" id="PTHR19328:SF13">
    <property type="entry name" value="HIPL1 PROTEIN"/>
    <property type="match status" value="1"/>
</dbReference>
<dbReference type="InterPro" id="IPR011042">
    <property type="entry name" value="6-blade_b-propeller_TolB-like"/>
</dbReference>
<sequence length="362" mass="37078">MAPPRRPTAYLVLPSLVLALTACSADPGPGRPADPRPTSGAGPTVLATGLDVPWGLVLLEDGTALVGERDTATVWRVPPGQDPSPLVTVPGVRAGGEGGLLGLAVPPGGGGDTLLAYLTTAEDNRVVRLDLRAGAEGGEPVVTELVTGIPRAGNHNGGRIEFGPDGYLYISTGDASDGALAQDPGSLAGKILRVDAGDGSPAPDNPAPASPVYSMGHRNVQGLAWDGQDRLWASEFGQDALDELNLIEAGGNYGWPEVEGPGGAPEFVDPVLTWATSEASPSGLAHGGDGALYLAALRGESLWRVPLGADGEVGDPERLLAGEYGRLRSVVAGPDGLWVLTNNTFRGAPAEDDDRMLHLSLP</sequence>
<protein>
    <submittedName>
        <fullName evidence="3">Glucose/arabinose dehydrogenase</fullName>
    </submittedName>
</protein>
<evidence type="ECO:0000259" key="2">
    <source>
        <dbReference type="Pfam" id="PF07995"/>
    </source>
</evidence>
<name>A0A542YV04_9MICO</name>
<dbReference type="InterPro" id="IPR012938">
    <property type="entry name" value="Glc/Sorbosone_DH"/>
</dbReference>
<dbReference type="Gene3D" id="2.120.10.30">
    <property type="entry name" value="TolB, C-terminal domain"/>
    <property type="match status" value="1"/>
</dbReference>
<dbReference type="SUPFAM" id="SSF50952">
    <property type="entry name" value="Soluble quinoprotein glucose dehydrogenase"/>
    <property type="match status" value="1"/>
</dbReference>
<proteinExistence type="predicted"/>
<evidence type="ECO:0000313" key="4">
    <source>
        <dbReference type="Proteomes" id="UP000319516"/>
    </source>
</evidence>
<evidence type="ECO:0000256" key="1">
    <source>
        <dbReference type="SAM" id="SignalP"/>
    </source>
</evidence>
<dbReference type="EMBL" id="VFOP01000001">
    <property type="protein sequence ID" value="TQL51917.1"/>
    <property type="molecule type" value="Genomic_DNA"/>
</dbReference>
<organism evidence="3 4">
    <name type="scientific">Ornithinicoccus hortensis</name>
    <dbReference type="NCBI Taxonomy" id="82346"/>
    <lineage>
        <taxon>Bacteria</taxon>
        <taxon>Bacillati</taxon>
        <taxon>Actinomycetota</taxon>
        <taxon>Actinomycetes</taxon>
        <taxon>Micrococcales</taxon>
        <taxon>Intrasporangiaceae</taxon>
        <taxon>Ornithinicoccus</taxon>
    </lineage>
</organism>
<dbReference type="Pfam" id="PF07995">
    <property type="entry name" value="GSDH"/>
    <property type="match status" value="1"/>
</dbReference>
<dbReference type="PROSITE" id="PS51257">
    <property type="entry name" value="PROKAR_LIPOPROTEIN"/>
    <property type="match status" value="1"/>
</dbReference>
<dbReference type="InterPro" id="IPR011041">
    <property type="entry name" value="Quinoprot_gluc/sorb_DH_b-prop"/>
</dbReference>
<reference evidence="3 4" key="1">
    <citation type="submission" date="2019-06" db="EMBL/GenBank/DDBJ databases">
        <title>Sequencing the genomes of 1000 actinobacteria strains.</title>
        <authorList>
            <person name="Klenk H.-P."/>
        </authorList>
    </citation>
    <scope>NUCLEOTIDE SEQUENCE [LARGE SCALE GENOMIC DNA]</scope>
    <source>
        <strain evidence="3 4">DSM 12335</strain>
    </source>
</reference>
<accession>A0A542YV04</accession>
<feature type="chain" id="PRO_5022145865" evidence="1">
    <location>
        <begin position="25"/>
        <end position="362"/>
    </location>
</feature>
<keyword evidence="4" id="KW-1185">Reference proteome</keyword>
<feature type="domain" description="Glucose/Sorbosone dehydrogenase" evidence="2">
    <location>
        <begin position="50"/>
        <end position="343"/>
    </location>
</feature>
<dbReference type="OrthoDB" id="9770043at2"/>
<gene>
    <name evidence="3" type="ORF">FB467_3084</name>
</gene>
<comment type="caution">
    <text evidence="3">The sequence shown here is derived from an EMBL/GenBank/DDBJ whole genome shotgun (WGS) entry which is preliminary data.</text>
</comment>
<evidence type="ECO:0000313" key="3">
    <source>
        <dbReference type="EMBL" id="TQL51917.1"/>
    </source>
</evidence>
<dbReference type="AlphaFoldDB" id="A0A542YV04"/>
<keyword evidence="1" id="KW-0732">Signal</keyword>